<comment type="caution">
    <text evidence="6">The sequence shown here is derived from an EMBL/GenBank/DDBJ whole genome shotgun (WGS) entry which is preliminary data.</text>
</comment>
<keyword evidence="2" id="KW-0547">Nucleotide-binding</keyword>
<dbReference type="InterPro" id="IPR027417">
    <property type="entry name" value="P-loop_NTPase"/>
</dbReference>
<reference evidence="6 7" key="1">
    <citation type="submission" date="2021-05" db="EMBL/GenBank/DDBJ databases">
        <title>Genome Assembly of Synthetic Allotetraploid Brassica napus Reveals Homoeologous Exchanges between Subgenomes.</title>
        <authorList>
            <person name="Davis J.T."/>
        </authorList>
    </citation>
    <scope>NUCLEOTIDE SEQUENCE [LARGE SCALE GENOMIC DNA]</scope>
    <source>
        <strain evidence="7">cv. Da-Ae</strain>
        <tissue evidence="6">Seedling</tissue>
    </source>
</reference>
<evidence type="ECO:0000313" key="7">
    <source>
        <dbReference type="Proteomes" id="UP000824890"/>
    </source>
</evidence>
<evidence type="ECO:0000259" key="5">
    <source>
        <dbReference type="Pfam" id="PF00154"/>
    </source>
</evidence>
<evidence type="ECO:0000256" key="2">
    <source>
        <dbReference type="ARBA" id="ARBA00022741"/>
    </source>
</evidence>
<evidence type="ECO:0000256" key="4">
    <source>
        <dbReference type="ARBA" id="ARBA00023172"/>
    </source>
</evidence>
<proteinExistence type="inferred from homology"/>
<evidence type="ECO:0000313" key="6">
    <source>
        <dbReference type="EMBL" id="KAH0855048.1"/>
    </source>
</evidence>
<gene>
    <name evidence="6" type="ORF">HID58_020528</name>
</gene>
<evidence type="ECO:0000256" key="1">
    <source>
        <dbReference type="ARBA" id="ARBA00009391"/>
    </source>
</evidence>
<keyword evidence="3" id="KW-0067">ATP-binding</keyword>
<keyword evidence="4" id="KW-0233">DNA recombination</keyword>
<keyword evidence="7" id="KW-1185">Reference proteome</keyword>
<dbReference type="PANTHER" id="PTHR45900:SF6">
    <property type="entry name" value="DNA REPAIR PROTEIN RECA HOMOLOG 3, MITOCHONDRIAL-RELATED"/>
    <property type="match status" value="1"/>
</dbReference>
<feature type="domain" description="RecA-like N-terminal" evidence="5">
    <location>
        <begin position="30"/>
        <end position="106"/>
    </location>
</feature>
<dbReference type="InterPro" id="IPR013765">
    <property type="entry name" value="DNA_recomb/repair_RecA"/>
</dbReference>
<evidence type="ECO:0000256" key="3">
    <source>
        <dbReference type="ARBA" id="ARBA00022840"/>
    </source>
</evidence>
<dbReference type="PRINTS" id="PR00142">
    <property type="entry name" value="RECA"/>
</dbReference>
<protein>
    <recommendedName>
        <fullName evidence="5">RecA-like N-terminal domain-containing protein</fullName>
    </recommendedName>
</protein>
<dbReference type="Proteomes" id="UP000824890">
    <property type="component" value="Unassembled WGS sequence"/>
</dbReference>
<sequence>YSTEYFSLDVPLVVGGLPRDVLWRYRVLIELEDEMGDAHMAIQAKLMSQAFHKLSHSLSLRQKLIIFINHESNTFCIRRIWKSNTSVCYLHCFIFSGNILKFYASYISKYQVKKGEELKI</sequence>
<accession>A0ABQ7XGR1</accession>
<comment type="similarity">
    <text evidence="1">Belongs to the RecA family.</text>
</comment>
<dbReference type="PANTHER" id="PTHR45900">
    <property type="entry name" value="RECA"/>
    <property type="match status" value="1"/>
</dbReference>
<feature type="non-terminal residue" evidence="6">
    <location>
        <position position="1"/>
    </location>
</feature>
<dbReference type="Gene3D" id="3.40.50.300">
    <property type="entry name" value="P-loop containing nucleotide triphosphate hydrolases"/>
    <property type="match status" value="1"/>
</dbReference>
<organism evidence="6 7">
    <name type="scientific">Brassica napus</name>
    <name type="common">Rape</name>
    <dbReference type="NCBI Taxonomy" id="3708"/>
    <lineage>
        <taxon>Eukaryota</taxon>
        <taxon>Viridiplantae</taxon>
        <taxon>Streptophyta</taxon>
        <taxon>Embryophyta</taxon>
        <taxon>Tracheophyta</taxon>
        <taxon>Spermatophyta</taxon>
        <taxon>Magnoliopsida</taxon>
        <taxon>eudicotyledons</taxon>
        <taxon>Gunneridae</taxon>
        <taxon>Pentapetalae</taxon>
        <taxon>rosids</taxon>
        <taxon>malvids</taxon>
        <taxon>Brassicales</taxon>
        <taxon>Brassicaceae</taxon>
        <taxon>Brassiceae</taxon>
        <taxon>Brassica</taxon>
    </lineage>
</organism>
<dbReference type="InterPro" id="IPR049428">
    <property type="entry name" value="RecA-like_N"/>
</dbReference>
<dbReference type="EMBL" id="JAGKQM010000168">
    <property type="protein sequence ID" value="KAH0855048.1"/>
    <property type="molecule type" value="Genomic_DNA"/>
</dbReference>
<dbReference type="Pfam" id="PF00154">
    <property type="entry name" value="RecA_N"/>
    <property type="match status" value="1"/>
</dbReference>
<name>A0ABQ7XGR1_BRANA</name>